<reference evidence="4" key="1">
    <citation type="submission" date="2016-10" db="EMBL/GenBank/DDBJ databases">
        <authorList>
            <person name="Varghese N."/>
            <person name="Submissions S."/>
        </authorList>
    </citation>
    <scope>NUCLEOTIDE SEQUENCE [LARGE SCALE GENOMIC DNA]</scope>
    <source>
        <strain evidence="4">DSM 10146</strain>
    </source>
</reference>
<accession>A0A1G7CCE1</accession>
<name>A0A1G7CCE1_9RHOB</name>
<dbReference type="OrthoDB" id="267336at2"/>
<gene>
    <name evidence="3" type="ORF">SAMN04488105_10367</name>
</gene>
<dbReference type="GO" id="GO:0006508">
    <property type="term" value="P:proteolysis"/>
    <property type="evidence" value="ECO:0007669"/>
    <property type="project" value="UniProtKB-KW"/>
</dbReference>
<dbReference type="Pfam" id="PF13365">
    <property type="entry name" value="Trypsin_2"/>
    <property type="match status" value="1"/>
</dbReference>
<sequence length="257" mass="27224">MVPAQQGAVFDVMDNRGALLGWEAVGRLDQPGGYCTGVLIASDVVLTAAHCVFDRDDRSPLPPGSMVFRAGYHRGTEITARRVARWVVPDRYAGAIRNGSGTRSDAVSTDVALLKLVSPVSSAEADPFRVHQGSAPGTALSVASYGRGRAEVLSREAECHLTQRFQGDILGFDCDVTFGSSGAPVFVRDDGRLRILSVVSSGTDTGEAYGPTLPPLLTELMDRLVRQDALPRAGTGARRITVGGGDRGDIGARFVRP</sequence>
<proteinExistence type="predicted"/>
<dbReference type="InterPro" id="IPR001314">
    <property type="entry name" value="Peptidase_S1A"/>
</dbReference>
<dbReference type="STRING" id="282683.SAMN04488105_10367"/>
<dbReference type="PRINTS" id="PR00722">
    <property type="entry name" value="CHYMOTRYPSIN"/>
</dbReference>
<keyword evidence="4" id="KW-1185">Reference proteome</keyword>
<evidence type="ECO:0000256" key="1">
    <source>
        <dbReference type="ARBA" id="ARBA00022729"/>
    </source>
</evidence>
<protein>
    <submittedName>
        <fullName evidence="3">Protease YdgD</fullName>
    </submittedName>
</protein>
<dbReference type="InterPro" id="IPR043504">
    <property type="entry name" value="Peptidase_S1_PA_chymotrypsin"/>
</dbReference>
<dbReference type="PROSITE" id="PS50240">
    <property type="entry name" value="TRYPSIN_DOM"/>
    <property type="match status" value="1"/>
</dbReference>
<dbReference type="GO" id="GO:0004252">
    <property type="term" value="F:serine-type endopeptidase activity"/>
    <property type="evidence" value="ECO:0007669"/>
    <property type="project" value="InterPro"/>
</dbReference>
<dbReference type="Gene3D" id="2.40.10.10">
    <property type="entry name" value="Trypsin-like serine proteases"/>
    <property type="match status" value="2"/>
</dbReference>
<dbReference type="AlphaFoldDB" id="A0A1G7CCE1"/>
<evidence type="ECO:0000313" key="3">
    <source>
        <dbReference type="EMBL" id="SDE37044.1"/>
    </source>
</evidence>
<dbReference type="SUPFAM" id="SSF50494">
    <property type="entry name" value="Trypsin-like serine proteases"/>
    <property type="match status" value="1"/>
</dbReference>
<dbReference type="InterPro" id="IPR009003">
    <property type="entry name" value="Peptidase_S1_PA"/>
</dbReference>
<dbReference type="Proteomes" id="UP000198994">
    <property type="component" value="Unassembled WGS sequence"/>
</dbReference>
<feature type="domain" description="Peptidase S1" evidence="2">
    <location>
        <begin position="22"/>
        <end position="235"/>
    </location>
</feature>
<dbReference type="InterPro" id="IPR001254">
    <property type="entry name" value="Trypsin_dom"/>
</dbReference>
<dbReference type="InterPro" id="IPR018114">
    <property type="entry name" value="TRYPSIN_HIS"/>
</dbReference>
<keyword evidence="1" id="KW-0732">Signal</keyword>
<dbReference type="PANTHER" id="PTHR15462">
    <property type="entry name" value="SERINE PROTEASE"/>
    <property type="match status" value="1"/>
</dbReference>
<evidence type="ECO:0000313" key="4">
    <source>
        <dbReference type="Proteomes" id="UP000198994"/>
    </source>
</evidence>
<organism evidence="3 4">
    <name type="scientific">Salipiger thiooxidans</name>
    <dbReference type="NCBI Taxonomy" id="282683"/>
    <lineage>
        <taxon>Bacteria</taxon>
        <taxon>Pseudomonadati</taxon>
        <taxon>Pseudomonadota</taxon>
        <taxon>Alphaproteobacteria</taxon>
        <taxon>Rhodobacterales</taxon>
        <taxon>Roseobacteraceae</taxon>
        <taxon>Salipiger</taxon>
    </lineage>
</organism>
<dbReference type="PANTHER" id="PTHR15462:SF8">
    <property type="entry name" value="SERINE PROTEASE"/>
    <property type="match status" value="1"/>
</dbReference>
<dbReference type="PROSITE" id="PS00134">
    <property type="entry name" value="TRYPSIN_HIS"/>
    <property type="match status" value="1"/>
</dbReference>
<keyword evidence="3" id="KW-0645">Protease</keyword>
<dbReference type="RefSeq" id="WP_089956051.1">
    <property type="nucleotide sequence ID" value="NZ_FNAV01000003.1"/>
</dbReference>
<keyword evidence="3" id="KW-0378">Hydrolase</keyword>
<evidence type="ECO:0000259" key="2">
    <source>
        <dbReference type="PROSITE" id="PS50240"/>
    </source>
</evidence>
<dbReference type="InterPro" id="IPR050966">
    <property type="entry name" value="Glutamyl_endopeptidase"/>
</dbReference>
<dbReference type="EMBL" id="FNAV01000003">
    <property type="protein sequence ID" value="SDE37044.1"/>
    <property type="molecule type" value="Genomic_DNA"/>
</dbReference>